<evidence type="ECO:0000313" key="2">
    <source>
        <dbReference type="EMBL" id="RUS85417.1"/>
    </source>
</evidence>
<dbReference type="Proteomes" id="UP000271974">
    <property type="component" value="Unassembled WGS sequence"/>
</dbReference>
<organism evidence="2 3">
    <name type="scientific">Elysia chlorotica</name>
    <name type="common">Eastern emerald elysia</name>
    <name type="synonym">Sea slug</name>
    <dbReference type="NCBI Taxonomy" id="188477"/>
    <lineage>
        <taxon>Eukaryota</taxon>
        <taxon>Metazoa</taxon>
        <taxon>Spiralia</taxon>
        <taxon>Lophotrochozoa</taxon>
        <taxon>Mollusca</taxon>
        <taxon>Gastropoda</taxon>
        <taxon>Heterobranchia</taxon>
        <taxon>Euthyneura</taxon>
        <taxon>Panpulmonata</taxon>
        <taxon>Sacoglossa</taxon>
        <taxon>Placobranchoidea</taxon>
        <taxon>Plakobranchidae</taxon>
        <taxon>Elysia</taxon>
    </lineage>
</organism>
<name>A0A433TV11_ELYCH</name>
<accession>A0A433TV11</accession>
<gene>
    <name evidence="2" type="ORF">EGW08_006808</name>
</gene>
<dbReference type="AlphaFoldDB" id="A0A433TV11"/>
<evidence type="ECO:0000256" key="1">
    <source>
        <dbReference type="SAM" id="Phobius"/>
    </source>
</evidence>
<comment type="caution">
    <text evidence="2">The sequence shown here is derived from an EMBL/GenBank/DDBJ whole genome shotgun (WGS) entry which is preliminary data.</text>
</comment>
<keyword evidence="1" id="KW-1133">Transmembrane helix</keyword>
<dbReference type="EMBL" id="RQTK01000170">
    <property type="protein sequence ID" value="RUS85417.1"/>
    <property type="molecule type" value="Genomic_DNA"/>
</dbReference>
<feature type="transmembrane region" description="Helical" evidence="1">
    <location>
        <begin position="544"/>
        <end position="566"/>
    </location>
</feature>
<sequence length="582" mass="63957">MDVEDQLTVLAAASSLSLTRNHVFFTFAFNPYDATQNSVPGVPPARTLSDVFKADPQNKGINILESLLVIAPEFPTGSGISGSGGAGDGADGVNLRRRRDVRFKSMPSSIDDTVGEGLTGFNLRSNNHYRSTSFEDEPLENKSDDILSTVTNYVDPIAYHDSNNVKDVRKVEKISSSVGQNDIPNVLSNTVNSLYSTRQHSFQNKSLLYIPEAITSKKSSVISQLGKNPGKTVDTNRDSISHNLKFQTPSTQNPYDKNHLRHTTLERLHQNLQKSDMKPSNAPRLKLDSKVPTSSLLFHTPINKEERILSGDFSDRTFAQARGQKVKRGYTGSKIPPSLYKHLPSALPKSIPLLFTPELDSNSNKNSNQASKRTKTISVKMDANPNLQKTSRLAPPAVHSYHGNADDLHREKRAIQAFMASEPDVDAIYDTVLLISLGVHKHAAITGAIPTPNQFMDAVENLTVQGRLGQISVGVDRQVAYDFKVYDFDASQGTMEIKMAYQRSGLDQWTLSKDLGISWPDSHVPEPDECFKQVPGCNDGLGTAYIIAVVIAVITVLTILMVAAYYGSTLEAILWTDPKTDV</sequence>
<keyword evidence="1" id="KW-0812">Transmembrane</keyword>
<keyword evidence="3" id="KW-1185">Reference proteome</keyword>
<dbReference type="OrthoDB" id="6159357at2759"/>
<dbReference type="SUPFAM" id="SSF53822">
    <property type="entry name" value="Periplasmic binding protein-like I"/>
    <property type="match status" value="1"/>
</dbReference>
<keyword evidence="1" id="KW-0472">Membrane</keyword>
<protein>
    <submittedName>
        <fullName evidence="2">Uncharacterized protein</fullName>
    </submittedName>
</protein>
<reference evidence="2 3" key="1">
    <citation type="submission" date="2019-01" db="EMBL/GenBank/DDBJ databases">
        <title>A draft genome assembly of the solar-powered sea slug Elysia chlorotica.</title>
        <authorList>
            <person name="Cai H."/>
            <person name="Li Q."/>
            <person name="Fang X."/>
            <person name="Li J."/>
            <person name="Curtis N.E."/>
            <person name="Altenburger A."/>
            <person name="Shibata T."/>
            <person name="Feng M."/>
            <person name="Maeda T."/>
            <person name="Schwartz J.A."/>
            <person name="Shigenobu S."/>
            <person name="Lundholm N."/>
            <person name="Nishiyama T."/>
            <person name="Yang H."/>
            <person name="Hasebe M."/>
            <person name="Li S."/>
            <person name="Pierce S.K."/>
            <person name="Wang J."/>
        </authorList>
    </citation>
    <scope>NUCLEOTIDE SEQUENCE [LARGE SCALE GENOMIC DNA]</scope>
    <source>
        <strain evidence="2">EC2010</strain>
        <tissue evidence="2">Whole organism of an adult</tissue>
    </source>
</reference>
<evidence type="ECO:0000313" key="3">
    <source>
        <dbReference type="Proteomes" id="UP000271974"/>
    </source>
</evidence>
<dbReference type="InterPro" id="IPR028082">
    <property type="entry name" value="Peripla_BP_I"/>
</dbReference>
<proteinExistence type="predicted"/>